<accession>H3RDS2</accession>
<reference evidence="2 3" key="1">
    <citation type="journal article" date="2012" name="Mol. Microbiol.">
        <title>The genetic and structural basis of two distinct terminal side branch residues in stewartan and amylovoran exopolysaccharides and their potential role in host adaptation.</title>
        <authorList>
            <person name="Wang X."/>
            <person name="Yang F."/>
            <person name="von Bodman S.B."/>
        </authorList>
    </citation>
    <scope>NUCLEOTIDE SEQUENCE [LARGE SCALE GENOMIC DNA]</scope>
    <source>
        <strain evidence="2 3">DC283</strain>
    </source>
</reference>
<sequence length="91" mass="10332">MGDDIKISAAFIKGDGAWICRVNGDCTVLMLQEIESEFVEFFDDSSKEGTYELTCKYFKGQYGEYERCELEPGWEIFIGSFSPIPEDSCTN</sequence>
<dbReference type="EMBL" id="CP017581">
    <property type="protein sequence ID" value="ARF50012.1"/>
    <property type="molecule type" value="Genomic_DNA"/>
</dbReference>
<gene>
    <name evidence="2" type="ORF">CKS_2604</name>
    <name evidence="1" type="ORF">DSJ_12100</name>
</gene>
<evidence type="ECO:0000313" key="3">
    <source>
        <dbReference type="Proteomes" id="UP000005050"/>
    </source>
</evidence>
<dbReference type="STRING" id="660596.DSJ_12100"/>
<evidence type="ECO:0000313" key="1">
    <source>
        <dbReference type="EMBL" id="ARF50012.1"/>
    </source>
</evidence>
<reference evidence="2" key="2">
    <citation type="submission" date="2012-01" db="EMBL/GenBank/DDBJ databases">
        <authorList>
            <person name="Biehl B.S."/>
            <person name="Ding Y."/>
            <person name="Dugan-Rocha S.P."/>
            <person name="Gibbs R.A."/>
            <person name="Glasner J.D."/>
            <person name="Kovar C."/>
            <person name="Muzny D.M."/>
            <person name="Neeno-Eckwall E.C."/>
            <person name="Perna N.T."/>
            <person name="Qin X."/>
            <person name="von Bodman S.B."/>
            <person name="Weinstock G.M."/>
        </authorList>
    </citation>
    <scope>NUCLEOTIDE SEQUENCE</scope>
    <source>
        <strain evidence="2">DC283</strain>
    </source>
</reference>
<dbReference type="Proteomes" id="UP000192380">
    <property type="component" value="Chromosome"/>
</dbReference>
<name>H3RDS2_PANSE</name>
<reference evidence="1 4" key="3">
    <citation type="submission" date="2016-10" db="EMBL/GenBank/DDBJ databases">
        <title>Complete Genome Assembly of Pantoea stewartii subsp. stewartii DC283, a Corn Pathogen.</title>
        <authorList>
            <person name="Duong D.A."/>
            <person name="Stevens A.M."/>
            <person name="Jensen R.V."/>
        </authorList>
    </citation>
    <scope>NUCLEOTIDE SEQUENCE [LARGE SCALE GENOMIC DNA]</scope>
    <source>
        <strain evidence="1 4">DC283</strain>
    </source>
</reference>
<dbReference type="OrthoDB" id="6933750at2"/>
<dbReference type="RefSeq" id="WP_006119540.1">
    <property type="nucleotide sequence ID" value="NZ_AHIE01000017.1"/>
</dbReference>
<dbReference type="AlphaFoldDB" id="H3RDS2"/>
<dbReference type="PATRIC" id="fig|660596.6.peg.2193"/>
<proteinExistence type="predicted"/>
<keyword evidence="4" id="KW-1185">Reference proteome</keyword>
<organism evidence="2 3">
    <name type="scientific">Pantoea stewartii subsp. stewartii DC283</name>
    <dbReference type="NCBI Taxonomy" id="660596"/>
    <lineage>
        <taxon>Bacteria</taxon>
        <taxon>Pseudomonadati</taxon>
        <taxon>Pseudomonadota</taxon>
        <taxon>Gammaproteobacteria</taxon>
        <taxon>Enterobacterales</taxon>
        <taxon>Erwiniaceae</taxon>
        <taxon>Pantoea</taxon>
    </lineage>
</organism>
<evidence type="ECO:0000313" key="4">
    <source>
        <dbReference type="Proteomes" id="UP000192380"/>
    </source>
</evidence>
<dbReference type="KEGG" id="pstw:DSJ_12100"/>
<evidence type="ECO:0000313" key="2">
    <source>
        <dbReference type="EMBL" id="EHU00511.1"/>
    </source>
</evidence>
<dbReference type="EMBL" id="AHIE01000017">
    <property type="protein sequence ID" value="EHU00511.1"/>
    <property type="molecule type" value="Genomic_DNA"/>
</dbReference>
<dbReference type="Proteomes" id="UP000005050">
    <property type="component" value="Unassembled WGS sequence"/>
</dbReference>
<protein>
    <submittedName>
        <fullName evidence="2">Uncharacterized protein</fullName>
    </submittedName>
</protein>